<organism evidence="1 2">
    <name type="scientific">Zoogloea oryzae</name>
    <dbReference type="NCBI Taxonomy" id="310767"/>
    <lineage>
        <taxon>Bacteria</taxon>
        <taxon>Pseudomonadati</taxon>
        <taxon>Pseudomonadota</taxon>
        <taxon>Betaproteobacteria</taxon>
        <taxon>Rhodocyclales</taxon>
        <taxon>Zoogloeaceae</taxon>
        <taxon>Zoogloea</taxon>
    </lineage>
</organism>
<dbReference type="Proteomes" id="UP001157167">
    <property type="component" value="Unassembled WGS sequence"/>
</dbReference>
<gene>
    <name evidence="1" type="ORF">GCM10007933_09510</name>
</gene>
<name>A0ABQ6F997_9RHOO</name>
<evidence type="ECO:0008006" key="3">
    <source>
        <dbReference type="Google" id="ProtNLM"/>
    </source>
</evidence>
<comment type="caution">
    <text evidence="1">The sequence shown here is derived from an EMBL/GenBank/DDBJ whole genome shotgun (WGS) entry which is preliminary data.</text>
</comment>
<evidence type="ECO:0000313" key="2">
    <source>
        <dbReference type="Proteomes" id="UP001157167"/>
    </source>
</evidence>
<reference evidence="2" key="1">
    <citation type="journal article" date="2019" name="Int. J. Syst. Evol. Microbiol.">
        <title>The Global Catalogue of Microorganisms (GCM) 10K type strain sequencing project: providing services to taxonomists for standard genome sequencing and annotation.</title>
        <authorList>
            <consortium name="The Broad Institute Genomics Platform"/>
            <consortium name="The Broad Institute Genome Sequencing Center for Infectious Disease"/>
            <person name="Wu L."/>
            <person name="Ma J."/>
        </authorList>
    </citation>
    <scope>NUCLEOTIDE SEQUENCE [LARGE SCALE GENOMIC DNA]</scope>
    <source>
        <strain evidence="2">NBRC 102407</strain>
    </source>
</reference>
<evidence type="ECO:0000313" key="1">
    <source>
        <dbReference type="EMBL" id="GLT21499.1"/>
    </source>
</evidence>
<dbReference type="RefSeq" id="WP_284186939.1">
    <property type="nucleotide sequence ID" value="NZ_BSPX01000009.1"/>
</dbReference>
<accession>A0ABQ6F997</accession>
<keyword evidence="2" id="KW-1185">Reference proteome</keyword>
<sequence>MNQPTRLRFSPGEIVATRGADALLREQNLHPVQLLARHLAGDWGEVGAEDAQANEAALQTGARLLSVYTVAGVKCFVITEAEPRAVTTILLADEY</sequence>
<dbReference type="EMBL" id="BSPX01000009">
    <property type="protein sequence ID" value="GLT21499.1"/>
    <property type="molecule type" value="Genomic_DNA"/>
</dbReference>
<protein>
    <recommendedName>
        <fullName evidence="3">Type I restriction endonuclease subunit M</fullName>
    </recommendedName>
</protein>
<proteinExistence type="predicted"/>